<dbReference type="CDD" id="cd00590">
    <property type="entry name" value="RRM_SF"/>
    <property type="match status" value="1"/>
</dbReference>
<feature type="region of interest" description="Disordered" evidence="1">
    <location>
        <begin position="27"/>
        <end position="54"/>
    </location>
</feature>
<proteinExistence type="predicted"/>
<dbReference type="GO" id="GO:0016607">
    <property type="term" value="C:nuclear speck"/>
    <property type="evidence" value="ECO:0000318"/>
    <property type="project" value="GO_Central"/>
</dbReference>
<evidence type="ECO:0000313" key="3">
    <source>
        <dbReference type="EnsemblPlants" id="KEH26340"/>
    </source>
</evidence>
<evidence type="ECO:0008006" key="5">
    <source>
        <dbReference type="Google" id="ProtNLM"/>
    </source>
</evidence>
<evidence type="ECO:0000313" key="4">
    <source>
        <dbReference type="Proteomes" id="UP000002051"/>
    </source>
</evidence>
<name>A0A072UKJ1_MEDTR</name>
<dbReference type="InterPro" id="IPR035979">
    <property type="entry name" value="RBD_domain_sf"/>
</dbReference>
<keyword evidence="4" id="KW-1185">Reference proteome</keyword>
<dbReference type="EMBL" id="CM001222">
    <property type="protein sequence ID" value="KEH26340.1"/>
    <property type="molecule type" value="Genomic_DNA"/>
</dbReference>
<dbReference type="InterPro" id="IPR012677">
    <property type="entry name" value="Nucleotide-bd_a/b_plait_sf"/>
</dbReference>
<reference evidence="2 4" key="1">
    <citation type="journal article" date="2011" name="Nature">
        <title>The Medicago genome provides insight into the evolution of rhizobial symbioses.</title>
        <authorList>
            <person name="Young N.D."/>
            <person name="Debelle F."/>
            <person name="Oldroyd G.E."/>
            <person name="Geurts R."/>
            <person name="Cannon S.B."/>
            <person name="Udvardi M.K."/>
            <person name="Benedito V.A."/>
            <person name="Mayer K.F."/>
            <person name="Gouzy J."/>
            <person name="Schoof H."/>
            <person name="Van de Peer Y."/>
            <person name="Proost S."/>
            <person name="Cook D.R."/>
            <person name="Meyers B.C."/>
            <person name="Spannagl M."/>
            <person name="Cheung F."/>
            <person name="De Mita S."/>
            <person name="Krishnakumar V."/>
            <person name="Gundlach H."/>
            <person name="Zhou S."/>
            <person name="Mudge J."/>
            <person name="Bharti A.K."/>
            <person name="Murray J.D."/>
            <person name="Naoumkina M.A."/>
            <person name="Rosen B."/>
            <person name="Silverstein K.A."/>
            <person name="Tang H."/>
            <person name="Rombauts S."/>
            <person name="Zhao P.X."/>
            <person name="Zhou P."/>
            <person name="Barbe V."/>
            <person name="Bardou P."/>
            <person name="Bechner M."/>
            <person name="Bellec A."/>
            <person name="Berger A."/>
            <person name="Berges H."/>
            <person name="Bidwell S."/>
            <person name="Bisseling T."/>
            <person name="Choisne N."/>
            <person name="Couloux A."/>
            <person name="Denny R."/>
            <person name="Deshpande S."/>
            <person name="Dai X."/>
            <person name="Doyle J.J."/>
            <person name="Dudez A.M."/>
            <person name="Farmer A.D."/>
            <person name="Fouteau S."/>
            <person name="Franken C."/>
            <person name="Gibelin C."/>
            <person name="Gish J."/>
            <person name="Goldstein S."/>
            <person name="Gonzalez A.J."/>
            <person name="Green P.J."/>
            <person name="Hallab A."/>
            <person name="Hartog M."/>
            <person name="Hua A."/>
            <person name="Humphray S.J."/>
            <person name="Jeong D.H."/>
            <person name="Jing Y."/>
            <person name="Jocker A."/>
            <person name="Kenton S.M."/>
            <person name="Kim D.J."/>
            <person name="Klee K."/>
            <person name="Lai H."/>
            <person name="Lang C."/>
            <person name="Lin S."/>
            <person name="Macmil S.L."/>
            <person name="Magdelenat G."/>
            <person name="Matthews L."/>
            <person name="McCorrison J."/>
            <person name="Monaghan E.L."/>
            <person name="Mun J.H."/>
            <person name="Najar F.Z."/>
            <person name="Nicholson C."/>
            <person name="Noirot C."/>
            <person name="O'Bleness M."/>
            <person name="Paule C.R."/>
            <person name="Poulain J."/>
            <person name="Prion F."/>
            <person name="Qin B."/>
            <person name="Qu C."/>
            <person name="Retzel E.F."/>
            <person name="Riddle C."/>
            <person name="Sallet E."/>
            <person name="Samain S."/>
            <person name="Samson N."/>
            <person name="Sanders I."/>
            <person name="Saurat O."/>
            <person name="Scarpelli C."/>
            <person name="Schiex T."/>
            <person name="Segurens B."/>
            <person name="Severin A.J."/>
            <person name="Sherrier D.J."/>
            <person name="Shi R."/>
            <person name="Sims S."/>
            <person name="Singer S.R."/>
            <person name="Sinharoy S."/>
            <person name="Sterck L."/>
            <person name="Viollet A."/>
            <person name="Wang B.B."/>
            <person name="Wang K."/>
            <person name="Wang M."/>
            <person name="Wang X."/>
            <person name="Warfsmann J."/>
            <person name="Weissenbach J."/>
            <person name="White D.D."/>
            <person name="White J.D."/>
            <person name="Wiley G.B."/>
            <person name="Wincker P."/>
            <person name="Xing Y."/>
            <person name="Yang L."/>
            <person name="Yao Z."/>
            <person name="Ying F."/>
            <person name="Zhai J."/>
            <person name="Zhou L."/>
            <person name="Zuber A."/>
            <person name="Denarie J."/>
            <person name="Dixon R.A."/>
            <person name="May G.D."/>
            <person name="Schwartz D.C."/>
            <person name="Rogers J."/>
            <person name="Quetier F."/>
            <person name="Town C.D."/>
            <person name="Roe B.A."/>
        </authorList>
    </citation>
    <scope>NUCLEOTIDE SEQUENCE [LARGE SCALE GENOMIC DNA]</scope>
    <source>
        <strain evidence="2">A17</strain>
        <strain evidence="3 4">cv. Jemalong A17</strain>
    </source>
</reference>
<feature type="compositionally biased region" description="Basic and acidic residues" evidence="1">
    <location>
        <begin position="27"/>
        <end position="43"/>
    </location>
</feature>
<dbReference type="GO" id="GO:0003729">
    <property type="term" value="F:mRNA binding"/>
    <property type="evidence" value="ECO:0000318"/>
    <property type="project" value="GO_Central"/>
</dbReference>
<reference evidence="2 4" key="2">
    <citation type="journal article" date="2014" name="BMC Genomics">
        <title>An improved genome release (version Mt4.0) for the model legume Medicago truncatula.</title>
        <authorList>
            <person name="Tang H."/>
            <person name="Krishnakumar V."/>
            <person name="Bidwell S."/>
            <person name="Rosen B."/>
            <person name="Chan A."/>
            <person name="Zhou S."/>
            <person name="Gentzbittel L."/>
            <person name="Childs K.L."/>
            <person name="Yandell M."/>
            <person name="Gundlach H."/>
            <person name="Mayer K.F."/>
            <person name="Schwartz D.C."/>
            <person name="Town C.D."/>
        </authorList>
    </citation>
    <scope>GENOME REANNOTATION</scope>
    <source>
        <strain evidence="2">A17</strain>
        <strain evidence="3 4">cv. Jemalong A17</strain>
    </source>
</reference>
<dbReference type="HOGENOM" id="CLU_1035728_0_0_1"/>
<gene>
    <name evidence="2" type="ordered locus">MTR_6g453110</name>
</gene>
<dbReference type="EnsemblPlants" id="KEH26340">
    <property type="protein sequence ID" value="KEH26340"/>
    <property type="gene ID" value="MTR_6g453110"/>
</dbReference>
<reference evidence="3" key="3">
    <citation type="submission" date="2015-04" db="UniProtKB">
        <authorList>
            <consortium name="EnsemblPlants"/>
        </authorList>
    </citation>
    <scope>IDENTIFICATION</scope>
    <source>
        <strain evidence="3">cv. Jemalong A17</strain>
    </source>
</reference>
<sequence>MATNNLDLGFRQTDLRPPREDLVRRREAFDGDQHRSRGADVAHGKAAHVSTDKETNQTELSQYKRFVTFYFTNFLPQLSIIYLRKGFEVCGLLEEVVVPSRRNANEEVYGFVRFSKVMDVSKLLKALNAVCFGSFRVREKVARFDRCVANEGKLMRDGEGVRAVGKASGGRGVSVVEKKAGEGGNIVVLKDVGKKHVDEGEKMVRVGEVVVLVREGKEKFGQRCGGHVANVVREVGKATVPVVEKEQPVAKKLVHMYKSNRNDLKFVTR</sequence>
<evidence type="ECO:0000313" key="2">
    <source>
        <dbReference type="EMBL" id="KEH26340.1"/>
    </source>
</evidence>
<dbReference type="GO" id="GO:0000381">
    <property type="term" value="P:regulation of alternative mRNA splicing, via spliceosome"/>
    <property type="evidence" value="ECO:0000318"/>
    <property type="project" value="GO_Central"/>
</dbReference>
<accession>A0A072UKJ1</accession>
<evidence type="ECO:0000256" key="1">
    <source>
        <dbReference type="SAM" id="MobiDB-lite"/>
    </source>
</evidence>
<dbReference type="Proteomes" id="UP000002051">
    <property type="component" value="Chromosome 6"/>
</dbReference>
<protein>
    <recommendedName>
        <fullName evidence="5">RNA recognition motif</fullName>
    </recommendedName>
</protein>
<dbReference type="AlphaFoldDB" id="A0A072UKJ1"/>
<dbReference type="SUPFAM" id="SSF54928">
    <property type="entry name" value="RNA-binding domain, RBD"/>
    <property type="match status" value="1"/>
</dbReference>
<dbReference type="Gene3D" id="3.30.70.330">
    <property type="match status" value="1"/>
</dbReference>
<organism evidence="2 4">
    <name type="scientific">Medicago truncatula</name>
    <name type="common">Barrel medic</name>
    <name type="synonym">Medicago tribuloides</name>
    <dbReference type="NCBI Taxonomy" id="3880"/>
    <lineage>
        <taxon>Eukaryota</taxon>
        <taxon>Viridiplantae</taxon>
        <taxon>Streptophyta</taxon>
        <taxon>Embryophyta</taxon>
        <taxon>Tracheophyta</taxon>
        <taxon>Spermatophyta</taxon>
        <taxon>Magnoliopsida</taxon>
        <taxon>eudicotyledons</taxon>
        <taxon>Gunneridae</taxon>
        <taxon>Pentapetalae</taxon>
        <taxon>rosids</taxon>
        <taxon>fabids</taxon>
        <taxon>Fabales</taxon>
        <taxon>Fabaceae</taxon>
        <taxon>Papilionoideae</taxon>
        <taxon>50 kb inversion clade</taxon>
        <taxon>NPAAA clade</taxon>
        <taxon>Hologalegina</taxon>
        <taxon>IRL clade</taxon>
        <taxon>Trifolieae</taxon>
        <taxon>Medicago</taxon>
    </lineage>
</organism>